<accession>A0A288QSD6</accession>
<dbReference type="OrthoDB" id="3869642at2"/>
<dbReference type="KEGG" id="wso:WSWS_00225"/>
<name>A0A288QSD6_9LACO</name>
<dbReference type="AlphaFoldDB" id="A0A288QSD6"/>
<dbReference type="GeneID" id="94545437"/>
<evidence type="ECO:0000313" key="1">
    <source>
        <dbReference type="EMBL" id="RDL06448.1"/>
    </source>
</evidence>
<organism evidence="1 2">
    <name type="scientific">Weissella soli</name>
    <dbReference type="NCBI Taxonomy" id="155866"/>
    <lineage>
        <taxon>Bacteria</taxon>
        <taxon>Bacillati</taxon>
        <taxon>Bacillota</taxon>
        <taxon>Bacilli</taxon>
        <taxon>Lactobacillales</taxon>
        <taxon>Lactobacillaceae</taxon>
        <taxon>Weissella</taxon>
    </lineage>
</organism>
<proteinExistence type="predicted"/>
<sequence length="182" mass="20314">MIKPSSDDAPIYLGLAWSTDEANKTLAEAVVTALHQNGHAVAVVQGELFKYIDDTYGDDISLMYRLQPVGPLTNGANNQDTSYLSARDVVLAAVMDLAPFGWSRKNPVHVVAHDGMMQRMYKMVHELFKVDEVILEVGVYAKYDPQAPQLWTRTRDLFHAHESRIISQWSAGNHGYIVTLPS</sequence>
<evidence type="ECO:0000313" key="2">
    <source>
        <dbReference type="Proteomes" id="UP000254912"/>
    </source>
</evidence>
<dbReference type="EMBL" id="QRAS01000002">
    <property type="protein sequence ID" value="RDL06448.1"/>
    <property type="molecule type" value="Genomic_DNA"/>
</dbReference>
<dbReference type="Proteomes" id="UP000254912">
    <property type="component" value="Unassembled WGS sequence"/>
</dbReference>
<protein>
    <submittedName>
        <fullName evidence="1">Uncharacterized protein</fullName>
    </submittedName>
</protein>
<gene>
    <name evidence="1" type="ORF">DFP99_0826</name>
</gene>
<comment type="caution">
    <text evidence="1">The sequence shown here is derived from an EMBL/GenBank/DDBJ whole genome shotgun (WGS) entry which is preliminary data.</text>
</comment>
<reference evidence="1 2" key="1">
    <citation type="submission" date="2018-07" db="EMBL/GenBank/DDBJ databases">
        <title>Genomic Encyclopedia of Type Strains, Phase III (KMG-III): the genomes of soil and plant-associated and newly described type strains.</title>
        <authorList>
            <person name="Whitman W."/>
        </authorList>
    </citation>
    <scope>NUCLEOTIDE SEQUENCE [LARGE SCALE GENOMIC DNA]</scope>
    <source>
        <strain evidence="1 2">CECT 7031</strain>
    </source>
</reference>
<keyword evidence="2" id="KW-1185">Reference proteome</keyword>
<dbReference type="RefSeq" id="WP_070229541.1">
    <property type="nucleotide sequence ID" value="NZ_BJYO01000003.1"/>
</dbReference>